<evidence type="ECO:0000313" key="2">
    <source>
        <dbReference type="EMBL" id="KAJ3986519.1"/>
    </source>
</evidence>
<keyword evidence="1" id="KW-0732">Signal</keyword>
<evidence type="ECO:0000313" key="3">
    <source>
        <dbReference type="Proteomes" id="UP001163850"/>
    </source>
</evidence>
<dbReference type="AlphaFoldDB" id="A0AA38Q2S5"/>
<organism evidence="2 3">
    <name type="scientific">Lentinula detonsa</name>
    <dbReference type="NCBI Taxonomy" id="2804962"/>
    <lineage>
        <taxon>Eukaryota</taxon>
        <taxon>Fungi</taxon>
        <taxon>Dikarya</taxon>
        <taxon>Basidiomycota</taxon>
        <taxon>Agaricomycotina</taxon>
        <taxon>Agaricomycetes</taxon>
        <taxon>Agaricomycetidae</taxon>
        <taxon>Agaricales</taxon>
        <taxon>Marasmiineae</taxon>
        <taxon>Omphalotaceae</taxon>
        <taxon>Lentinula</taxon>
    </lineage>
</organism>
<dbReference type="EMBL" id="MU801939">
    <property type="protein sequence ID" value="KAJ3986519.1"/>
    <property type="molecule type" value="Genomic_DNA"/>
</dbReference>
<feature type="signal peptide" evidence="1">
    <location>
        <begin position="1"/>
        <end position="22"/>
    </location>
</feature>
<proteinExistence type="predicted"/>
<protein>
    <submittedName>
        <fullName evidence="2">Uncharacterized protein</fullName>
    </submittedName>
</protein>
<feature type="chain" id="PRO_5041224121" evidence="1">
    <location>
        <begin position="23"/>
        <end position="91"/>
    </location>
</feature>
<sequence>MFLSNWYLLLTILNFFDKTAFAASVIGSSVQLGQPVLARWSLGSGDSDLIADGFGLALYQPGGILVTTTVVPATRAQVSTGVWTVTPTATG</sequence>
<accession>A0AA38Q2S5</accession>
<name>A0AA38Q2S5_9AGAR</name>
<reference evidence="2" key="1">
    <citation type="submission" date="2022-08" db="EMBL/GenBank/DDBJ databases">
        <authorList>
            <consortium name="DOE Joint Genome Institute"/>
            <person name="Min B."/>
            <person name="Riley R."/>
            <person name="Sierra-Patev S."/>
            <person name="Naranjo-Ortiz M."/>
            <person name="Looney B."/>
            <person name="Konkel Z."/>
            <person name="Slot J.C."/>
            <person name="Sakamoto Y."/>
            <person name="Steenwyk J.L."/>
            <person name="Rokas A."/>
            <person name="Carro J."/>
            <person name="Camarero S."/>
            <person name="Ferreira P."/>
            <person name="Molpeceres G."/>
            <person name="Ruiz-Duenas F.J."/>
            <person name="Serrano A."/>
            <person name="Henrissat B."/>
            <person name="Drula E."/>
            <person name="Hughes K.W."/>
            <person name="Mata J.L."/>
            <person name="Ishikawa N.K."/>
            <person name="Vargas-Isla R."/>
            <person name="Ushijima S."/>
            <person name="Smith C.A."/>
            <person name="Ahrendt S."/>
            <person name="Andreopoulos W."/>
            <person name="He G."/>
            <person name="Labutti K."/>
            <person name="Lipzen A."/>
            <person name="Ng V."/>
            <person name="Sandor L."/>
            <person name="Barry K."/>
            <person name="Martinez A.T."/>
            <person name="Xiao Y."/>
            <person name="Gibbons J.G."/>
            <person name="Terashima K."/>
            <person name="Hibbett D.S."/>
            <person name="Grigoriev I.V."/>
        </authorList>
    </citation>
    <scope>NUCLEOTIDE SEQUENCE</scope>
    <source>
        <strain evidence="2">TFB7829</strain>
    </source>
</reference>
<evidence type="ECO:0000256" key="1">
    <source>
        <dbReference type="SAM" id="SignalP"/>
    </source>
</evidence>
<comment type="caution">
    <text evidence="2">The sequence shown here is derived from an EMBL/GenBank/DDBJ whole genome shotgun (WGS) entry which is preliminary data.</text>
</comment>
<gene>
    <name evidence="2" type="ORF">F5890DRAFT_1503173</name>
</gene>
<dbReference type="Proteomes" id="UP001163850">
    <property type="component" value="Unassembled WGS sequence"/>
</dbReference>